<protein>
    <submittedName>
        <fullName evidence="7">ABC transporter substrate-binding protein</fullName>
    </submittedName>
</protein>
<dbReference type="Gene3D" id="3.40.190.10">
    <property type="entry name" value="Periplasmic binding protein-like II"/>
    <property type="match status" value="2"/>
</dbReference>
<evidence type="ECO:0000256" key="3">
    <source>
        <dbReference type="ARBA" id="ARBA00022475"/>
    </source>
</evidence>
<comment type="subcellular location">
    <subcellularLocation>
        <location evidence="1">Endomembrane system</location>
    </subcellularLocation>
</comment>
<keyword evidence="5" id="KW-0472">Membrane</keyword>
<evidence type="ECO:0000256" key="5">
    <source>
        <dbReference type="ARBA" id="ARBA00023136"/>
    </source>
</evidence>
<evidence type="ECO:0000313" key="8">
    <source>
        <dbReference type="Proteomes" id="UP000189177"/>
    </source>
</evidence>
<dbReference type="RefSeq" id="WP_077244637.1">
    <property type="nucleotide sequence ID" value="NZ_MUZR01000047.1"/>
</dbReference>
<comment type="similarity">
    <text evidence="6">Belongs to the CmpA/NrtA family.</text>
</comment>
<reference evidence="7 8" key="1">
    <citation type="submission" date="2017-02" db="EMBL/GenBank/DDBJ databases">
        <title>Genomic diversity within the haloalkaliphilic genus Thioalkalivibrio.</title>
        <authorList>
            <person name="Ahn A.-C."/>
            <person name="Meier-Kolthoff J."/>
            <person name="Overmars L."/>
            <person name="Richter M."/>
            <person name="Woyke T."/>
            <person name="Sorokin D.Y."/>
            <person name="Muyzer G."/>
        </authorList>
    </citation>
    <scope>NUCLEOTIDE SEQUENCE [LARGE SCALE GENOMIC DNA]</scope>
    <source>
        <strain evidence="7 8">HL17</strain>
    </source>
</reference>
<dbReference type="AlphaFoldDB" id="A0A1V2ZWK3"/>
<keyword evidence="4" id="KW-0997">Cell inner membrane</keyword>
<evidence type="ECO:0000256" key="2">
    <source>
        <dbReference type="ARBA" id="ARBA00022448"/>
    </source>
</evidence>
<evidence type="ECO:0000256" key="4">
    <source>
        <dbReference type="ARBA" id="ARBA00022519"/>
    </source>
</evidence>
<dbReference type="InterPro" id="IPR006311">
    <property type="entry name" value="TAT_signal"/>
</dbReference>
<evidence type="ECO:0000256" key="1">
    <source>
        <dbReference type="ARBA" id="ARBA00004308"/>
    </source>
</evidence>
<dbReference type="EMBL" id="MUZR01000047">
    <property type="protein sequence ID" value="OOC09510.1"/>
    <property type="molecule type" value="Genomic_DNA"/>
</dbReference>
<dbReference type="InterPro" id="IPR044527">
    <property type="entry name" value="NrtA/CpmA_ABC-bd_dom"/>
</dbReference>
<evidence type="ECO:0000256" key="6">
    <source>
        <dbReference type="ARBA" id="ARBA00024031"/>
    </source>
</evidence>
<keyword evidence="3" id="KW-1003">Cell membrane</keyword>
<dbReference type="PANTHER" id="PTHR30024:SF43">
    <property type="entry name" value="BLL4572 PROTEIN"/>
    <property type="match status" value="1"/>
</dbReference>
<comment type="caution">
    <text evidence="7">The sequence shown here is derived from an EMBL/GenBank/DDBJ whole genome shotgun (WGS) entry which is preliminary data.</text>
</comment>
<dbReference type="SUPFAM" id="SSF53850">
    <property type="entry name" value="Periplasmic binding protein-like II"/>
    <property type="match status" value="1"/>
</dbReference>
<keyword evidence="2" id="KW-0813">Transport</keyword>
<organism evidence="7 8">
    <name type="scientific">Thioalkalivibrio halophilus</name>
    <dbReference type="NCBI Taxonomy" id="252474"/>
    <lineage>
        <taxon>Bacteria</taxon>
        <taxon>Pseudomonadati</taxon>
        <taxon>Pseudomonadota</taxon>
        <taxon>Gammaproteobacteria</taxon>
        <taxon>Chromatiales</taxon>
        <taxon>Ectothiorhodospiraceae</taxon>
        <taxon>Thioalkalivibrio</taxon>
    </lineage>
</organism>
<sequence>MCNCDNHHDIDAELDRILGGSLSRRTFLRSAAAGSLVAGAGLTAPGSLLAQQPDLGGVDPEVDDFDGVVRIGYIPITDAAALLVAHSEGYFEDEGLEVAEPQLIRGWSPLIESFAANRFNLVHLLKPIPLWMRYQNNFPAKIMSWAHTNGSAVVTGRHVEVNDFSDMGGMSVAVPYWYSMHNVVMQMALRDAGLKPVIKDQGDDLAPDEVNLMLMPPPDMPPALAARSIDAFIVAEPFNAAGEMLAHGNLLRFTGDIWKNHPCCVVCMNETLTDRQPEWTQKTMNAVVRAQGHIQDNKKEVAHLLSRDGKGYLPMPSGVVERAMTNYADDSTYIDSGAIRHADWGNGRIDFSPWPYPSATKMLVGAMNETLVGGDTTFLSGLDPQEVADDLVNYEFVEKAMEKYTAWHNAPGVDMDSPFAREEVVKL</sequence>
<dbReference type="CDD" id="cd13553">
    <property type="entry name" value="PBP2_NrtA_CpmA_like"/>
    <property type="match status" value="1"/>
</dbReference>
<dbReference type="PANTHER" id="PTHR30024">
    <property type="entry name" value="ALIPHATIC SULFONATES-BINDING PROTEIN-RELATED"/>
    <property type="match status" value="1"/>
</dbReference>
<dbReference type="PROSITE" id="PS51318">
    <property type="entry name" value="TAT"/>
    <property type="match status" value="1"/>
</dbReference>
<dbReference type="GO" id="GO:0012505">
    <property type="term" value="C:endomembrane system"/>
    <property type="evidence" value="ECO:0007669"/>
    <property type="project" value="UniProtKB-SubCell"/>
</dbReference>
<dbReference type="Proteomes" id="UP000189177">
    <property type="component" value="Unassembled WGS sequence"/>
</dbReference>
<evidence type="ECO:0000313" key="7">
    <source>
        <dbReference type="EMBL" id="OOC09510.1"/>
    </source>
</evidence>
<dbReference type="OrthoDB" id="9789215at2"/>
<proteinExistence type="inferred from homology"/>
<name>A0A1V2ZWK3_9GAMM</name>
<dbReference type="STRING" id="252474.B1A74_10685"/>
<gene>
    <name evidence="7" type="ORF">B1A74_10685</name>
</gene>
<dbReference type="Pfam" id="PF13379">
    <property type="entry name" value="NMT1_2"/>
    <property type="match status" value="1"/>
</dbReference>
<accession>A0A1V2ZWK3</accession>
<keyword evidence="8" id="KW-1185">Reference proteome</keyword>